<dbReference type="EMBL" id="CABITT030000002">
    <property type="protein sequence ID" value="VVA93898.1"/>
    <property type="molecule type" value="Genomic_DNA"/>
</dbReference>
<keyword evidence="3" id="KW-1185">Reference proteome</keyword>
<feature type="compositionally biased region" description="Polar residues" evidence="1">
    <location>
        <begin position="94"/>
        <end position="115"/>
    </location>
</feature>
<gene>
    <name evidence="2" type="ORF">ANE_LOCUS4343</name>
</gene>
<name>A0A565AWU6_9BRAS</name>
<dbReference type="Proteomes" id="UP000489600">
    <property type="component" value="Unassembled WGS sequence"/>
</dbReference>
<comment type="caution">
    <text evidence="2">The sequence shown here is derived from an EMBL/GenBank/DDBJ whole genome shotgun (WGS) entry which is preliminary data.</text>
</comment>
<evidence type="ECO:0000313" key="2">
    <source>
        <dbReference type="EMBL" id="VVA93898.1"/>
    </source>
</evidence>
<sequence length="115" mass="13258">MKWPSQRQMMGQNKMKDPLIRHHDTEFWKRWMKISPPQRKQKMAKSRETMRQDIDDQSPHNNESTINGKPTPINQLTQTDRLIPNGKPSPSGEPFTNTEPVSCGESSSIMNNLIG</sequence>
<proteinExistence type="predicted"/>
<accession>A0A565AWU6</accession>
<feature type="compositionally biased region" description="Polar residues" evidence="1">
    <location>
        <begin position="1"/>
        <end position="11"/>
    </location>
</feature>
<feature type="region of interest" description="Disordered" evidence="1">
    <location>
        <begin position="35"/>
        <end position="115"/>
    </location>
</feature>
<organism evidence="2 3">
    <name type="scientific">Arabis nemorensis</name>
    <dbReference type="NCBI Taxonomy" id="586526"/>
    <lineage>
        <taxon>Eukaryota</taxon>
        <taxon>Viridiplantae</taxon>
        <taxon>Streptophyta</taxon>
        <taxon>Embryophyta</taxon>
        <taxon>Tracheophyta</taxon>
        <taxon>Spermatophyta</taxon>
        <taxon>Magnoliopsida</taxon>
        <taxon>eudicotyledons</taxon>
        <taxon>Gunneridae</taxon>
        <taxon>Pentapetalae</taxon>
        <taxon>rosids</taxon>
        <taxon>malvids</taxon>
        <taxon>Brassicales</taxon>
        <taxon>Brassicaceae</taxon>
        <taxon>Arabideae</taxon>
        <taxon>Arabis</taxon>
    </lineage>
</organism>
<evidence type="ECO:0000313" key="3">
    <source>
        <dbReference type="Proteomes" id="UP000489600"/>
    </source>
</evidence>
<feature type="region of interest" description="Disordered" evidence="1">
    <location>
        <begin position="1"/>
        <end position="21"/>
    </location>
</feature>
<feature type="compositionally biased region" description="Basic and acidic residues" evidence="1">
    <location>
        <begin position="45"/>
        <end position="58"/>
    </location>
</feature>
<protein>
    <submittedName>
        <fullName evidence="2">Uncharacterized protein</fullName>
    </submittedName>
</protein>
<dbReference type="AlphaFoldDB" id="A0A565AWU6"/>
<feature type="compositionally biased region" description="Polar residues" evidence="1">
    <location>
        <begin position="59"/>
        <end position="80"/>
    </location>
</feature>
<evidence type="ECO:0000256" key="1">
    <source>
        <dbReference type="SAM" id="MobiDB-lite"/>
    </source>
</evidence>
<reference evidence="2" key="1">
    <citation type="submission" date="2019-07" db="EMBL/GenBank/DDBJ databases">
        <authorList>
            <person name="Dittberner H."/>
        </authorList>
    </citation>
    <scope>NUCLEOTIDE SEQUENCE [LARGE SCALE GENOMIC DNA]</scope>
</reference>